<dbReference type="HOGENOM" id="CLU_2105524_0_0_0"/>
<dbReference type="Proteomes" id="UP000000343">
    <property type="component" value="Chromosome"/>
</dbReference>
<protein>
    <submittedName>
        <fullName evidence="2">NIPSNAP family containing protein</fullName>
    </submittedName>
</protein>
<dbReference type="Pfam" id="PF07978">
    <property type="entry name" value="NIPSNAP"/>
    <property type="match status" value="1"/>
</dbReference>
<dbReference type="Gene3D" id="3.30.70.100">
    <property type="match status" value="1"/>
</dbReference>
<proteinExistence type="predicted"/>
<dbReference type="KEGG" id="acm:AciX9_3111"/>
<reference evidence="3" key="1">
    <citation type="submission" date="2011-01" db="EMBL/GenBank/DDBJ databases">
        <title>Complete sequence of chromosome of Acidobacterium sp. MP5ACTX9.</title>
        <authorList>
            <consortium name="US DOE Joint Genome Institute"/>
            <person name="Lucas S."/>
            <person name="Copeland A."/>
            <person name="Lapidus A."/>
            <person name="Cheng J.-F."/>
            <person name="Goodwin L."/>
            <person name="Pitluck S."/>
            <person name="Teshima H."/>
            <person name="Detter J.C."/>
            <person name="Han C."/>
            <person name="Tapia R."/>
            <person name="Land M."/>
            <person name="Hauser L."/>
            <person name="Kyrpides N."/>
            <person name="Ivanova N."/>
            <person name="Ovchinnikova G."/>
            <person name="Pagani I."/>
            <person name="Rawat S.R."/>
            <person name="Mannisto M."/>
            <person name="Haggblom M.M."/>
            <person name="Woyke T."/>
        </authorList>
    </citation>
    <scope>NUCLEOTIDE SEQUENCE [LARGE SCALE GENOMIC DNA]</scope>
    <source>
        <strain evidence="3">MP5ACTX9</strain>
    </source>
</reference>
<dbReference type="EMBL" id="CP002480">
    <property type="protein sequence ID" value="ADW70127.1"/>
    <property type="molecule type" value="Genomic_DNA"/>
</dbReference>
<evidence type="ECO:0000313" key="2">
    <source>
        <dbReference type="EMBL" id="ADW70127.1"/>
    </source>
</evidence>
<dbReference type="InterPro" id="IPR011008">
    <property type="entry name" value="Dimeric_a/b-barrel"/>
</dbReference>
<keyword evidence="3" id="KW-1185">Reference proteome</keyword>
<dbReference type="InterPro" id="IPR012577">
    <property type="entry name" value="NIPSNAP"/>
</dbReference>
<dbReference type="STRING" id="1198114.AciX9_3111"/>
<evidence type="ECO:0000313" key="3">
    <source>
        <dbReference type="Proteomes" id="UP000000343"/>
    </source>
</evidence>
<feature type="domain" description="NIPSNAP" evidence="1">
    <location>
        <begin position="2"/>
        <end position="95"/>
    </location>
</feature>
<dbReference type="SUPFAM" id="SSF54909">
    <property type="entry name" value="Dimeric alpha+beta barrel"/>
    <property type="match status" value="1"/>
</dbReference>
<evidence type="ECO:0000259" key="1">
    <source>
        <dbReference type="Pfam" id="PF07978"/>
    </source>
</evidence>
<gene>
    <name evidence="2" type="ordered locus">AciX9_3111</name>
</gene>
<accession>E8X0U3</accession>
<dbReference type="PaxDb" id="1198114-AciX9_3111"/>
<name>E8X0U3_GRATM</name>
<sequence length="115" mass="13068">MVYHAVPGKVQNLESVFEGVSGLQDKHGLKVVGYWTPKSEDPARRDTFVYLLDHSDRATAEKNWQALHADPLFTPFRQAAIPLIRQKDSEYLVDAVYMSSAFYSSFKRRSRSSAS</sequence>
<organism evidence="3">
    <name type="scientific">Granulicella tundricola (strain ATCC BAA-1859 / DSM 23138 / MP5ACTX9)</name>
    <dbReference type="NCBI Taxonomy" id="1198114"/>
    <lineage>
        <taxon>Bacteria</taxon>
        <taxon>Pseudomonadati</taxon>
        <taxon>Acidobacteriota</taxon>
        <taxon>Terriglobia</taxon>
        <taxon>Terriglobales</taxon>
        <taxon>Acidobacteriaceae</taxon>
        <taxon>Granulicella</taxon>
    </lineage>
</organism>
<dbReference type="AlphaFoldDB" id="E8X0U3"/>